<dbReference type="PANTHER" id="PTHR34569">
    <property type="entry name" value="EXPRESSED PROTEIN"/>
    <property type="match status" value="1"/>
</dbReference>
<protein>
    <submittedName>
        <fullName evidence="2">Uncharacterized protein</fullName>
    </submittedName>
</protein>
<dbReference type="HOGENOM" id="CLU_981410_0_0_1"/>
<dbReference type="EnsemblPlants" id="KQK93635">
    <property type="protein sequence ID" value="KQK93635"/>
    <property type="gene ID" value="SETIT_028037mg"/>
</dbReference>
<feature type="region of interest" description="Disordered" evidence="1">
    <location>
        <begin position="1"/>
        <end position="31"/>
    </location>
</feature>
<evidence type="ECO:0000313" key="2">
    <source>
        <dbReference type="EnsemblPlants" id="KQK93635"/>
    </source>
</evidence>
<evidence type="ECO:0000313" key="3">
    <source>
        <dbReference type="Proteomes" id="UP000004995"/>
    </source>
</evidence>
<dbReference type="Proteomes" id="UP000004995">
    <property type="component" value="Unassembled WGS sequence"/>
</dbReference>
<dbReference type="Gramene" id="KQK93635">
    <property type="protein sequence ID" value="KQK93635"/>
    <property type="gene ID" value="SETIT_028037mg"/>
</dbReference>
<organism evidence="2 3">
    <name type="scientific">Setaria italica</name>
    <name type="common">Foxtail millet</name>
    <name type="synonym">Panicum italicum</name>
    <dbReference type="NCBI Taxonomy" id="4555"/>
    <lineage>
        <taxon>Eukaryota</taxon>
        <taxon>Viridiplantae</taxon>
        <taxon>Streptophyta</taxon>
        <taxon>Embryophyta</taxon>
        <taxon>Tracheophyta</taxon>
        <taxon>Spermatophyta</taxon>
        <taxon>Magnoliopsida</taxon>
        <taxon>Liliopsida</taxon>
        <taxon>Poales</taxon>
        <taxon>Poaceae</taxon>
        <taxon>PACMAD clade</taxon>
        <taxon>Panicoideae</taxon>
        <taxon>Panicodae</taxon>
        <taxon>Paniceae</taxon>
        <taxon>Cenchrinae</taxon>
        <taxon>Setaria</taxon>
    </lineage>
</organism>
<dbReference type="PANTHER" id="PTHR34569:SF20">
    <property type="entry name" value="EXPRESSED PROTEIN"/>
    <property type="match status" value="1"/>
</dbReference>
<feature type="compositionally biased region" description="Gly residues" evidence="1">
    <location>
        <begin position="59"/>
        <end position="70"/>
    </location>
</feature>
<feature type="region of interest" description="Disordered" evidence="1">
    <location>
        <begin position="46"/>
        <end position="76"/>
    </location>
</feature>
<keyword evidence="3" id="KW-1185">Reference proteome</keyword>
<dbReference type="InParanoid" id="K3ZN62"/>
<accession>K3ZN62</accession>
<evidence type="ECO:0000256" key="1">
    <source>
        <dbReference type="SAM" id="MobiDB-lite"/>
    </source>
</evidence>
<sequence>MVTAVVESPLRQRQRLRSPLGTSGGGGDFEFRHWRPVKRVTGMRRRWAPPEIEIPNGHGVNGGAGGGGPRGSYTSLRDIMSSPEYAKQQAASSPDEATGSCGDVHMIRHPLVKHAAYAYLQLTPAAREEKARLRRRRGPLCRLLEGCLGFVGALFGRLLNDGGTHVAGGEAAAVKDGRRVAAASGGAPTLINCCIVVSPPGAHARGKRKECPIIGRGVRSASPVFVRVMGERSGAHARRRWVWWPGGVVSDGARPGKTGEGGADLQMRACDSVTLGLGVGDTGG</sequence>
<reference evidence="2" key="2">
    <citation type="submission" date="2018-08" db="UniProtKB">
        <authorList>
            <consortium name="EnsemblPlants"/>
        </authorList>
    </citation>
    <scope>IDENTIFICATION</scope>
    <source>
        <strain evidence="2">Yugu1</strain>
    </source>
</reference>
<dbReference type="AlphaFoldDB" id="K3ZN62"/>
<reference evidence="3" key="1">
    <citation type="journal article" date="2012" name="Nat. Biotechnol.">
        <title>Reference genome sequence of the model plant Setaria.</title>
        <authorList>
            <person name="Bennetzen J.L."/>
            <person name="Schmutz J."/>
            <person name="Wang H."/>
            <person name="Percifield R."/>
            <person name="Hawkins J."/>
            <person name="Pontaroli A.C."/>
            <person name="Estep M."/>
            <person name="Feng L."/>
            <person name="Vaughn J.N."/>
            <person name="Grimwood J."/>
            <person name="Jenkins J."/>
            <person name="Barry K."/>
            <person name="Lindquist E."/>
            <person name="Hellsten U."/>
            <person name="Deshpande S."/>
            <person name="Wang X."/>
            <person name="Wu X."/>
            <person name="Mitros T."/>
            <person name="Triplett J."/>
            <person name="Yang X."/>
            <person name="Ye C.Y."/>
            <person name="Mauro-Herrera M."/>
            <person name="Wang L."/>
            <person name="Li P."/>
            <person name="Sharma M."/>
            <person name="Sharma R."/>
            <person name="Ronald P.C."/>
            <person name="Panaud O."/>
            <person name="Kellogg E.A."/>
            <person name="Brutnell T.P."/>
            <person name="Doust A.N."/>
            <person name="Tuskan G.A."/>
            <person name="Rokhsar D."/>
            <person name="Devos K.M."/>
        </authorList>
    </citation>
    <scope>NUCLEOTIDE SEQUENCE [LARGE SCALE GENOMIC DNA]</scope>
    <source>
        <strain evidence="3">cv. Yugu1</strain>
    </source>
</reference>
<proteinExistence type="predicted"/>
<name>K3ZN62_SETIT</name>
<dbReference type="eggNOG" id="ENOG502S4FH">
    <property type="taxonomic scope" value="Eukaryota"/>
</dbReference>
<dbReference type="EMBL" id="AGNK02004625">
    <property type="status" value="NOT_ANNOTATED_CDS"/>
    <property type="molecule type" value="Genomic_DNA"/>
</dbReference>